<evidence type="ECO:0000259" key="1">
    <source>
        <dbReference type="Pfam" id="PF13338"/>
    </source>
</evidence>
<feature type="domain" description="AbiEi antitoxin N-terminal" evidence="1">
    <location>
        <begin position="6"/>
        <end position="53"/>
    </location>
</feature>
<dbReference type="AlphaFoldDB" id="A0A4R2T6U7"/>
<dbReference type="Pfam" id="PF13338">
    <property type="entry name" value="AbiEi_4"/>
    <property type="match status" value="1"/>
</dbReference>
<sequence length="197" mass="23192">MNYIEKLESYIKQKNGTILTSDLVDLNIPRVYLSKLVEMGKLERVSRGVYVSPETIEDEMYYMQCKYPRIIYSHETALFIHNLTDRTPFEYSATVPSSYKVVKNISENFKIYYIKRDLHSLGIIDGITSFGNKIKVYNVERTICDIVRSRNKIDIQIVNEALKGYIKLKSTDYRLLLEYARKFRVEKLIKGYMEVLL</sequence>
<protein>
    <submittedName>
        <fullName evidence="2">Putative transcriptional regulator of viral defense system</fullName>
    </submittedName>
</protein>
<comment type="caution">
    <text evidence="2">The sequence shown here is derived from an EMBL/GenBank/DDBJ whole genome shotgun (WGS) entry which is preliminary data.</text>
</comment>
<gene>
    <name evidence="2" type="ORF">EDD79_104414</name>
</gene>
<evidence type="ECO:0000313" key="2">
    <source>
        <dbReference type="EMBL" id="TCP97855.1"/>
    </source>
</evidence>
<dbReference type="OrthoDB" id="9801429at2"/>
<dbReference type="Proteomes" id="UP000295504">
    <property type="component" value="Unassembled WGS sequence"/>
</dbReference>
<dbReference type="EMBL" id="SLYC01000044">
    <property type="protein sequence ID" value="TCP97855.1"/>
    <property type="molecule type" value="Genomic_DNA"/>
</dbReference>
<reference evidence="2 3" key="1">
    <citation type="submission" date="2019-03" db="EMBL/GenBank/DDBJ databases">
        <title>Genomic Encyclopedia of Type Strains, Phase IV (KMG-IV): sequencing the most valuable type-strain genomes for metagenomic binning, comparative biology and taxonomic classification.</title>
        <authorList>
            <person name="Goeker M."/>
        </authorList>
    </citation>
    <scope>NUCLEOTIDE SEQUENCE [LARGE SCALE GENOMIC DNA]</scope>
    <source>
        <strain evidence="2 3">DSM 100013</strain>
    </source>
</reference>
<organism evidence="2 3">
    <name type="scientific">Serpentinicella alkaliphila</name>
    <dbReference type="NCBI Taxonomy" id="1734049"/>
    <lineage>
        <taxon>Bacteria</taxon>
        <taxon>Bacillati</taxon>
        <taxon>Bacillota</taxon>
        <taxon>Clostridia</taxon>
        <taxon>Peptostreptococcales</taxon>
        <taxon>Natronincolaceae</taxon>
        <taxon>Serpentinicella</taxon>
    </lineage>
</organism>
<dbReference type="InterPro" id="IPR025159">
    <property type="entry name" value="AbiEi_N"/>
</dbReference>
<dbReference type="RefSeq" id="WP_132849444.1">
    <property type="nucleotide sequence ID" value="NZ_CP058648.1"/>
</dbReference>
<name>A0A4R2T6U7_9FIRM</name>
<accession>A0A4R2T6U7</accession>
<keyword evidence="3" id="KW-1185">Reference proteome</keyword>
<proteinExistence type="predicted"/>
<evidence type="ECO:0000313" key="3">
    <source>
        <dbReference type="Proteomes" id="UP000295504"/>
    </source>
</evidence>